<reference evidence="1 2" key="1">
    <citation type="submission" date="2016-10" db="EMBL/GenBank/DDBJ databases">
        <title>Genome sequence of the basidiomycete white-rot fungus Trametes pubescens.</title>
        <authorList>
            <person name="Makela M.R."/>
            <person name="Granchi Z."/>
            <person name="Peng M."/>
            <person name="De Vries R.P."/>
            <person name="Grigoriev I."/>
            <person name="Riley R."/>
            <person name="Hilden K."/>
        </authorList>
    </citation>
    <scope>NUCLEOTIDE SEQUENCE [LARGE SCALE GENOMIC DNA]</scope>
    <source>
        <strain evidence="1 2">FBCC735</strain>
    </source>
</reference>
<dbReference type="Proteomes" id="UP000184267">
    <property type="component" value="Unassembled WGS sequence"/>
</dbReference>
<accession>A0A1M2VFA9</accession>
<comment type="caution">
    <text evidence="1">The sequence shown here is derived from an EMBL/GenBank/DDBJ whole genome shotgun (WGS) entry which is preliminary data.</text>
</comment>
<keyword evidence="2" id="KW-1185">Reference proteome</keyword>
<protein>
    <submittedName>
        <fullName evidence="1">Uncharacterized protein</fullName>
    </submittedName>
</protein>
<evidence type="ECO:0000313" key="2">
    <source>
        <dbReference type="Proteomes" id="UP000184267"/>
    </source>
</evidence>
<organism evidence="1 2">
    <name type="scientific">Trametes pubescens</name>
    <name type="common">White-rot fungus</name>
    <dbReference type="NCBI Taxonomy" id="154538"/>
    <lineage>
        <taxon>Eukaryota</taxon>
        <taxon>Fungi</taxon>
        <taxon>Dikarya</taxon>
        <taxon>Basidiomycota</taxon>
        <taxon>Agaricomycotina</taxon>
        <taxon>Agaricomycetes</taxon>
        <taxon>Polyporales</taxon>
        <taxon>Polyporaceae</taxon>
        <taxon>Trametes</taxon>
    </lineage>
</organism>
<gene>
    <name evidence="1" type="ORF">TRAPUB_2872</name>
</gene>
<dbReference type="OrthoDB" id="2757230at2759"/>
<dbReference type="EMBL" id="MNAD01001330">
    <property type="protein sequence ID" value="OJT06292.1"/>
    <property type="molecule type" value="Genomic_DNA"/>
</dbReference>
<sequence>MVPQGAAPPERGDIPRAADLHLQLQLGNDYDALPRHDAPLPPVHARGHLEDGHVGALVVMTIPGLKTLHVESKMEAASPILGGFFWGLHDLRTLSLTQVYIWRPEIDVLAALPRLKSLSAMAMLPRS</sequence>
<name>A0A1M2VFA9_TRAPU</name>
<dbReference type="AlphaFoldDB" id="A0A1M2VFA9"/>
<proteinExistence type="predicted"/>
<evidence type="ECO:0000313" key="1">
    <source>
        <dbReference type="EMBL" id="OJT06292.1"/>
    </source>
</evidence>